<dbReference type="RefSeq" id="WP_013468515.1">
    <property type="nucleotide sequence ID" value="NC_014810.2"/>
</dbReference>
<dbReference type="AlphaFoldDB" id="E7AC61"/>
<keyword evidence="2" id="KW-1185">Reference proteome</keyword>
<reference evidence="1 2" key="1">
    <citation type="journal article" date="2011" name="Genome Biol. Evol.">
        <title>Comparative whole genome sequence analysis of the carcinogenic bacterial model pathogen Helicobacter felis.</title>
        <authorList>
            <person name="Arnold I.C."/>
            <person name="Zigova Z."/>
            <person name="Holden M."/>
            <person name="Lawley T.D."/>
            <person name="Rad R."/>
            <person name="Dougan G."/>
            <person name="Falkow S."/>
            <person name="Bentley S.D."/>
            <person name="Muller A."/>
        </authorList>
    </citation>
    <scope>NUCLEOTIDE SEQUENCE [LARGE SCALE GENOMIC DNA]</scope>
    <source>
        <strain evidence="2">ATCC 49179 / CCUG 28539 / NCTC 12436 / CS1</strain>
    </source>
</reference>
<dbReference type="STRING" id="936155.HFELIS_00590"/>
<dbReference type="HOGENOM" id="CLU_1068616_0_0_7"/>
<dbReference type="Proteomes" id="UP000007934">
    <property type="component" value="Chromosome"/>
</dbReference>
<dbReference type="OrthoDB" id="9880177at2"/>
<dbReference type="EMBL" id="FQ670179">
    <property type="protein sequence ID" value="CBY82143.1"/>
    <property type="molecule type" value="Genomic_DNA"/>
</dbReference>
<proteinExistence type="predicted"/>
<gene>
    <name evidence="1" type="ordered locus">Hfelis_00590</name>
</gene>
<dbReference type="GeneID" id="36134891"/>
<organism evidence="1 2">
    <name type="scientific">Helicobacter felis (strain ATCC 49179 / CCUG 28539 / NCTC 12436 / CS1)</name>
    <dbReference type="NCBI Taxonomy" id="936155"/>
    <lineage>
        <taxon>Bacteria</taxon>
        <taxon>Pseudomonadati</taxon>
        <taxon>Campylobacterota</taxon>
        <taxon>Epsilonproteobacteria</taxon>
        <taxon>Campylobacterales</taxon>
        <taxon>Helicobacteraceae</taxon>
        <taxon>Helicobacter</taxon>
    </lineage>
</organism>
<name>E7AC61_HELFC</name>
<sequence length="260" mass="29028">MRLPIITPLQIRPLDFLAELKLFSEECALLQEALASLNLPTTPTAQRKIAQVKPLKARNTLSFNQDLVTHSMQMHITTKQMQSILARHTRPSLEILKASFKNITHQAPLLIPTDTLEFFKQSVIAHEGDITLALLQKGSLKTRKIEAQSSPGFKIFEGLGGVLVGQLSISASVDYLTEKHQHAFERARLRLLANEKILTQGSASECFSTPLFISPSLKLRLEYISSGVLEEQKAILFWGGGPTDFTPPVDLELRFIPMLF</sequence>
<protein>
    <submittedName>
        <fullName evidence="1">Uncharacterized protein</fullName>
    </submittedName>
</protein>
<evidence type="ECO:0000313" key="1">
    <source>
        <dbReference type="EMBL" id="CBY82143.1"/>
    </source>
</evidence>
<accession>E7AC61</accession>
<evidence type="ECO:0000313" key="2">
    <source>
        <dbReference type="Proteomes" id="UP000007934"/>
    </source>
</evidence>
<dbReference type="KEGG" id="hfe:HFELIS_00590"/>